<feature type="transmembrane region" description="Helical" evidence="1">
    <location>
        <begin position="31"/>
        <end position="50"/>
    </location>
</feature>
<protein>
    <submittedName>
        <fullName evidence="2">Uncharacterized protein</fullName>
    </submittedName>
</protein>
<gene>
    <name evidence="2" type="ORF">CGL52_12505</name>
</gene>
<dbReference type="Proteomes" id="UP000256877">
    <property type="component" value="Unassembled WGS sequence"/>
</dbReference>
<keyword evidence="1" id="KW-0472">Membrane</keyword>
<feature type="transmembrane region" description="Helical" evidence="1">
    <location>
        <begin position="180"/>
        <end position="206"/>
    </location>
</feature>
<sequence length="254" mass="26769">MELYGLILAALLIYNNSLVLLGPTAWGAGIGARKAFVIAAAAQLLGVLTSTMAQLPISLPEFLYIGTLYLLLSLVKISLPISVIGYSIHAPRPEAVALWLLSPLVSVATVALCKTLKRGRPLAALSLFLVMYLFGFNNVALFTRDAALAAAAVVAGTYFGLGFSRWVIDIAALRPKTAAAVNLTVALGALAGILLSVPISFTLVAYSSMLAASYSQGMRIIRVEKFAKAYLATLLALAAALIFPYLKSLLAPRA</sequence>
<comment type="caution">
    <text evidence="2">The sequence shown here is derived from an EMBL/GenBank/DDBJ whole genome shotgun (WGS) entry which is preliminary data.</text>
</comment>
<dbReference type="EMBL" id="NMUF01000052">
    <property type="protein sequence ID" value="RFA95706.1"/>
    <property type="molecule type" value="Genomic_DNA"/>
</dbReference>
<dbReference type="AlphaFoldDB" id="A0A371QYG8"/>
<dbReference type="OrthoDB" id="28656at2157"/>
<feature type="transmembrane region" description="Helical" evidence="1">
    <location>
        <begin position="122"/>
        <end position="140"/>
    </location>
</feature>
<keyword evidence="1" id="KW-0812">Transmembrane</keyword>
<name>A0A371QYG8_9CREN</name>
<evidence type="ECO:0000313" key="3">
    <source>
        <dbReference type="Proteomes" id="UP000256877"/>
    </source>
</evidence>
<feature type="transmembrane region" description="Helical" evidence="1">
    <location>
        <begin position="146"/>
        <end position="168"/>
    </location>
</feature>
<accession>A0A371QYG8</accession>
<reference evidence="2 3" key="1">
    <citation type="submission" date="2017-07" db="EMBL/GenBank/DDBJ databases">
        <title>Draft genome sequence of aerobic hyperthermophilic archaea, Pyrobaculum aerophilum YKB31 and YKB32.</title>
        <authorList>
            <person name="Mochizuki T."/>
            <person name="Berliner A.J."/>
            <person name="Yoshida-Takashima Y."/>
            <person name="Takaki Y."/>
            <person name="Nunoura T."/>
            <person name="Takai K."/>
        </authorList>
    </citation>
    <scope>NUCLEOTIDE SEQUENCE [LARGE SCALE GENOMIC DNA]</scope>
    <source>
        <strain evidence="2 3">YKB32</strain>
    </source>
</reference>
<keyword evidence="1" id="KW-1133">Transmembrane helix</keyword>
<feature type="transmembrane region" description="Helical" evidence="1">
    <location>
        <begin position="226"/>
        <end position="246"/>
    </location>
</feature>
<proteinExistence type="predicted"/>
<feature type="transmembrane region" description="Helical" evidence="1">
    <location>
        <begin position="62"/>
        <end position="84"/>
    </location>
</feature>
<evidence type="ECO:0000313" key="2">
    <source>
        <dbReference type="EMBL" id="RFA95706.1"/>
    </source>
</evidence>
<evidence type="ECO:0000256" key="1">
    <source>
        <dbReference type="SAM" id="Phobius"/>
    </source>
</evidence>
<feature type="transmembrane region" description="Helical" evidence="1">
    <location>
        <begin position="96"/>
        <end position="113"/>
    </location>
</feature>
<organism evidence="2 3">
    <name type="scientific">Pyrobaculum aerophilum</name>
    <dbReference type="NCBI Taxonomy" id="13773"/>
    <lineage>
        <taxon>Archaea</taxon>
        <taxon>Thermoproteota</taxon>
        <taxon>Thermoprotei</taxon>
        <taxon>Thermoproteales</taxon>
        <taxon>Thermoproteaceae</taxon>
        <taxon>Pyrobaculum</taxon>
    </lineage>
</organism>
<dbReference type="RefSeq" id="WP_116430635.1">
    <property type="nucleotide sequence ID" value="NZ_NMUF01000052.1"/>
</dbReference>